<dbReference type="NCBIfam" id="TIGR00756">
    <property type="entry name" value="PPR"/>
    <property type="match status" value="2"/>
</dbReference>
<dbReference type="Pfam" id="PF01535">
    <property type="entry name" value="PPR"/>
    <property type="match status" value="4"/>
</dbReference>
<dbReference type="InterPro" id="IPR011990">
    <property type="entry name" value="TPR-like_helical_dom_sf"/>
</dbReference>
<evidence type="ECO:0000256" key="1">
    <source>
        <dbReference type="ARBA" id="ARBA00022737"/>
    </source>
</evidence>
<reference evidence="3 4" key="1">
    <citation type="journal article" date="2014" name="PLoS ONE">
        <title>Global Analysis of Gene Expression Profiles in Physic Nut (Jatropha curcas L.) Seedlings Exposed to Salt Stress.</title>
        <authorList>
            <person name="Zhang L."/>
            <person name="Zhang C."/>
            <person name="Wu P."/>
            <person name="Chen Y."/>
            <person name="Li M."/>
            <person name="Jiang H."/>
            <person name="Wu G."/>
        </authorList>
    </citation>
    <scope>NUCLEOTIDE SEQUENCE [LARGE SCALE GENOMIC DNA]</scope>
    <source>
        <strain evidence="4">cv. GZQX0401</strain>
        <tissue evidence="3">Young leaves</tissue>
    </source>
</reference>
<dbReference type="PANTHER" id="PTHR47926">
    <property type="entry name" value="PENTATRICOPEPTIDE REPEAT-CONTAINING PROTEIN"/>
    <property type="match status" value="1"/>
</dbReference>
<dbReference type="GO" id="GO:0003723">
    <property type="term" value="F:RNA binding"/>
    <property type="evidence" value="ECO:0007669"/>
    <property type="project" value="InterPro"/>
</dbReference>
<organism evidence="3 4">
    <name type="scientific">Jatropha curcas</name>
    <name type="common">Barbados nut</name>
    <dbReference type="NCBI Taxonomy" id="180498"/>
    <lineage>
        <taxon>Eukaryota</taxon>
        <taxon>Viridiplantae</taxon>
        <taxon>Streptophyta</taxon>
        <taxon>Embryophyta</taxon>
        <taxon>Tracheophyta</taxon>
        <taxon>Spermatophyta</taxon>
        <taxon>Magnoliopsida</taxon>
        <taxon>eudicotyledons</taxon>
        <taxon>Gunneridae</taxon>
        <taxon>Pentapetalae</taxon>
        <taxon>rosids</taxon>
        <taxon>fabids</taxon>
        <taxon>Malpighiales</taxon>
        <taxon>Euphorbiaceae</taxon>
        <taxon>Crotonoideae</taxon>
        <taxon>Jatropheae</taxon>
        <taxon>Jatropha</taxon>
    </lineage>
</organism>
<name>A0A067KAS1_JATCU</name>
<keyword evidence="4" id="KW-1185">Reference proteome</keyword>
<dbReference type="OrthoDB" id="1912849at2759"/>
<dbReference type="Pfam" id="PF20431">
    <property type="entry name" value="E_motif"/>
    <property type="match status" value="1"/>
</dbReference>
<dbReference type="Gene3D" id="1.25.40.10">
    <property type="entry name" value="Tetratricopeptide repeat domain"/>
    <property type="match status" value="2"/>
</dbReference>
<dbReference type="PANTHER" id="PTHR47926:SF464">
    <property type="entry name" value="DYW DOMAIN-CONTAINING PROTEIN"/>
    <property type="match status" value="1"/>
</dbReference>
<keyword evidence="1" id="KW-0677">Repeat</keyword>
<feature type="repeat" description="PPR" evidence="2">
    <location>
        <begin position="157"/>
        <end position="191"/>
    </location>
</feature>
<evidence type="ECO:0000313" key="3">
    <source>
        <dbReference type="EMBL" id="KDP33316.1"/>
    </source>
</evidence>
<dbReference type="GO" id="GO:0009451">
    <property type="term" value="P:RNA modification"/>
    <property type="evidence" value="ECO:0007669"/>
    <property type="project" value="InterPro"/>
</dbReference>
<evidence type="ECO:0000256" key="2">
    <source>
        <dbReference type="PROSITE-ProRule" id="PRU00708"/>
    </source>
</evidence>
<gene>
    <name evidence="3" type="ORF">JCGZ_12865</name>
</gene>
<dbReference type="FunFam" id="1.25.40.10:FF:000090">
    <property type="entry name" value="Pentatricopeptide repeat-containing protein, chloroplastic"/>
    <property type="match status" value="1"/>
</dbReference>
<dbReference type="InterPro" id="IPR002885">
    <property type="entry name" value="PPR_rpt"/>
</dbReference>
<feature type="repeat" description="PPR" evidence="2">
    <location>
        <begin position="259"/>
        <end position="293"/>
    </location>
</feature>
<dbReference type="InterPro" id="IPR046848">
    <property type="entry name" value="E_motif"/>
</dbReference>
<evidence type="ECO:0000313" key="4">
    <source>
        <dbReference type="Proteomes" id="UP000027138"/>
    </source>
</evidence>
<accession>A0A067KAS1</accession>
<dbReference type="InterPro" id="IPR046960">
    <property type="entry name" value="PPR_At4g14850-like_plant"/>
</dbReference>
<dbReference type="AlphaFoldDB" id="A0A067KAS1"/>
<proteinExistence type="predicted"/>
<dbReference type="Proteomes" id="UP000027138">
    <property type="component" value="Unassembled WGS sequence"/>
</dbReference>
<protein>
    <submittedName>
        <fullName evidence="3">Uncharacterized protein</fullName>
    </submittedName>
</protein>
<dbReference type="PROSITE" id="PS51375">
    <property type="entry name" value="PPR"/>
    <property type="match status" value="2"/>
</dbReference>
<dbReference type="Pfam" id="PF13041">
    <property type="entry name" value="PPR_2"/>
    <property type="match status" value="1"/>
</dbReference>
<dbReference type="EMBL" id="KK914543">
    <property type="protein sequence ID" value="KDP33316.1"/>
    <property type="molecule type" value="Genomic_DNA"/>
</dbReference>
<sequence>MTYLPDTNTDPRILHAQAVKSPYTDLSFFNCLITLYSKATNSLLFSYSNRLFSQLSSPNIVSWTSLISANTNSFLSLDHFLSMLRQPVFPSQRTIASLFKACTNLSALSFGLALHSLALKLSLNTQPFSGSALVNFYAKCHLPEHARKVFDELDERDEFCYSALIVGLAQNGRTMDALSAFAEMKVCNVGSTIYSVSGALRAAAEMAALEQCRMIHGHAVVAGLDRNLIVGTALIHGYGKSGLVVDARMVFDELLPELNMVGWNSMMAAYAQRGDKNLVLQLYHAMEAQGLVPDEYSFLAILTAFCNNGLFLEIEQWLQRMKLEYKLEPSLEHYTCLVRAMAQAGRLEEAEQIAITMPFEPDAAVWRALLSSCAVHGEADKVWVMARRLLDVDPHDSSAFAIAANTLSAKGKWDEVAEMRKLMKDRRVKRLVGKSWMEVKGKIHVFCPEDWRHERMEEIYSTLAAEIEKLGYVPVWDEMLNDV</sequence>